<evidence type="ECO:0000256" key="6">
    <source>
        <dbReference type="ARBA" id="ARBA00023015"/>
    </source>
</evidence>
<dbReference type="AlphaFoldDB" id="A0AA39VB44"/>
<evidence type="ECO:0000256" key="11">
    <source>
        <dbReference type="PIRNR" id="PIRNR016992"/>
    </source>
</evidence>
<dbReference type="GO" id="GO:0005634">
    <property type="term" value="C:nucleus"/>
    <property type="evidence" value="ECO:0007669"/>
    <property type="project" value="UniProtKB-SubCell"/>
</dbReference>
<dbReference type="SUPFAM" id="SSF57716">
    <property type="entry name" value="Glucocorticoid receptor-like (DNA-binding domain)"/>
    <property type="match status" value="1"/>
</dbReference>
<evidence type="ECO:0000256" key="4">
    <source>
        <dbReference type="ARBA" id="ARBA00022771"/>
    </source>
</evidence>
<evidence type="ECO:0000256" key="10">
    <source>
        <dbReference type="ARBA" id="ARBA00023242"/>
    </source>
</evidence>
<dbReference type="CDD" id="cd00202">
    <property type="entry name" value="ZnF_GATA"/>
    <property type="match status" value="1"/>
</dbReference>
<keyword evidence="6 11" id="KW-0805">Transcription regulation</keyword>
<dbReference type="GO" id="GO:0030154">
    <property type="term" value="P:cell differentiation"/>
    <property type="evidence" value="ECO:0007669"/>
    <property type="project" value="TreeGrafter"/>
</dbReference>
<dbReference type="PANTHER" id="PTHR45658:SF41">
    <property type="entry name" value="GATA TRANSCRIPTION FACTOR 3"/>
    <property type="match status" value="1"/>
</dbReference>
<dbReference type="GO" id="GO:0008270">
    <property type="term" value="F:zinc ion binding"/>
    <property type="evidence" value="ECO:0007669"/>
    <property type="project" value="UniProtKB-KW"/>
</dbReference>
<keyword evidence="4 12" id="KW-0863">Zinc-finger</keyword>
<keyword evidence="5" id="KW-0862">Zinc</keyword>
<evidence type="ECO:0000256" key="8">
    <source>
        <dbReference type="ARBA" id="ARBA00023159"/>
    </source>
</evidence>
<dbReference type="PROSITE" id="PS00344">
    <property type="entry name" value="GATA_ZN_FINGER_1"/>
    <property type="match status" value="1"/>
</dbReference>
<name>A0AA39VB44_ACESA</name>
<organism evidence="15 16">
    <name type="scientific">Acer saccharum</name>
    <name type="common">Sugar maple</name>
    <dbReference type="NCBI Taxonomy" id="4024"/>
    <lineage>
        <taxon>Eukaryota</taxon>
        <taxon>Viridiplantae</taxon>
        <taxon>Streptophyta</taxon>
        <taxon>Embryophyta</taxon>
        <taxon>Tracheophyta</taxon>
        <taxon>Spermatophyta</taxon>
        <taxon>Magnoliopsida</taxon>
        <taxon>eudicotyledons</taxon>
        <taxon>Gunneridae</taxon>
        <taxon>Pentapetalae</taxon>
        <taxon>rosids</taxon>
        <taxon>malvids</taxon>
        <taxon>Sapindales</taxon>
        <taxon>Sapindaceae</taxon>
        <taxon>Hippocastanoideae</taxon>
        <taxon>Acereae</taxon>
        <taxon>Acer</taxon>
    </lineage>
</organism>
<feature type="compositionally biased region" description="Acidic residues" evidence="13">
    <location>
        <begin position="56"/>
        <end position="79"/>
    </location>
</feature>
<keyword evidence="10 11" id="KW-0539">Nucleus</keyword>
<accession>A0AA39VB44</accession>
<evidence type="ECO:0000259" key="14">
    <source>
        <dbReference type="PROSITE" id="PS50114"/>
    </source>
</evidence>
<dbReference type="Pfam" id="PF00320">
    <property type="entry name" value="GATA"/>
    <property type="match status" value="1"/>
</dbReference>
<comment type="similarity">
    <text evidence="2 11">Belongs to the type IV zinc-finger family. Class A subfamily.</text>
</comment>
<dbReference type="Proteomes" id="UP001168877">
    <property type="component" value="Unassembled WGS sequence"/>
</dbReference>
<comment type="function">
    <text evidence="11">Transcriptional activator that specifically binds 5'-GATA-3' or 5'-GAT-3' motifs within gene promoters.</text>
</comment>
<sequence>MESFAEATARALKSSLRSELATQQVFFDDVLFCATGISGVPGEEYFSVDDLLDFSNGDFEEQQQEEEDGSVEEEEEDEKDSLSGSSSQDRTTDIDDNNSNSSSLCASQSFLTNHELVEPVVDFAELEWVSQIVYDSSPSEPSLLCPSYGGNRSEPELNNPVTMIKTPCCVPSSVPSKARSKRTRPAGRVWSLELPVLVDSPVSSSSSCGLSLSPSPTHEWLSSGGGGGDFEEPAAKKLKKKPAVQTGGGLFQRRCSHCQIQKTPQWRTGPLGPKTLCNACGVRFKSGRLFPEYRPACSPTFSRDVHSNSHRKVLEMRKKKEVAGPEVGLPQMVQSF</sequence>
<dbReference type="PANTHER" id="PTHR45658">
    <property type="entry name" value="GATA TRANSCRIPTION FACTOR"/>
    <property type="match status" value="1"/>
</dbReference>
<comment type="subcellular location">
    <subcellularLocation>
        <location evidence="1 11">Nucleus</location>
    </subcellularLocation>
</comment>
<evidence type="ECO:0000256" key="12">
    <source>
        <dbReference type="PROSITE-ProRule" id="PRU00094"/>
    </source>
</evidence>
<evidence type="ECO:0000256" key="3">
    <source>
        <dbReference type="ARBA" id="ARBA00022723"/>
    </source>
</evidence>
<keyword evidence="8 11" id="KW-0010">Activator</keyword>
<evidence type="ECO:0000256" key="13">
    <source>
        <dbReference type="SAM" id="MobiDB-lite"/>
    </source>
</evidence>
<keyword evidence="9 11" id="KW-0804">Transcription</keyword>
<gene>
    <name evidence="15" type="ORF">LWI29_004907</name>
</gene>
<dbReference type="PROSITE" id="PS50114">
    <property type="entry name" value="GATA_ZN_FINGER_2"/>
    <property type="match status" value="1"/>
</dbReference>
<keyword evidence="16" id="KW-1185">Reference proteome</keyword>
<evidence type="ECO:0000256" key="7">
    <source>
        <dbReference type="ARBA" id="ARBA00023125"/>
    </source>
</evidence>
<dbReference type="InterPro" id="IPR051140">
    <property type="entry name" value="GATA_TF"/>
</dbReference>
<dbReference type="FunFam" id="3.30.50.10:FF:000018">
    <property type="entry name" value="GATA transcription factor"/>
    <property type="match status" value="1"/>
</dbReference>
<feature type="region of interest" description="Disordered" evidence="13">
    <location>
        <begin position="56"/>
        <end position="100"/>
    </location>
</feature>
<keyword evidence="3" id="KW-0479">Metal-binding</keyword>
<dbReference type="GO" id="GO:0043565">
    <property type="term" value="F:sequence-specific DNA binding"/>
    <property type="evidence" value="ECO:0007669"/>
    <property type="project" value="InterPro"/>
</dbReference>
<keyword evidence="7 11" id="KW-0238">DNA-binding</keyword>
<dbReference type="Gene3D" id="3.30.50.10">
    <property type="entry name" value="Erythroid Transcription Factor GATA-1, subunit A"/>
    <property type="match status" value="1"/>
</dbReference>
<evidence type="ECO:0000256" key="2">
    <source>
        <dbReference type="ARBA" id="ARBA00005694"/>
    </source>
</evidence>
<dbReference type="PIRSF" id="PIRSF016992">
    <property type="entry name" value="TF_GATA_plant"/>
    <property type="match status" value="1"/>
</dbReference>
<evidence type="ECO:0000256" key="9">
    <source>
        <dbReference type="ARBA" id="ARBA00023163"/>
    </source>
</evidence>
<dbReference type="GO" id="GO:0045893">
    <property type="term" value="P:positive regulation of DNA-templated transcription"/>
    <property type="evidence" value="ECO:0007669"/>
    <property type="project" value="InterPro"/>
</dbReference>
<feature type="region of interest" description="Disordered" evidence="13">
    <location>
        <begin position="219"/>
        <end position="243"/>
    </location>
</feature>
<evidence type="ECO:0000256" key="5">
    <source>
        <dbReference type="ARBA" id="ARBA00022833"/>
    </source>
</evidence>
<comment type="caution">
    <text evidence="15">The sequence shown here is derived from an EMBL/GenBank/DDBJ whole genome shotgun (WGS) entry which is preliminary data.</text>
</comment>
<evidence type="ECO:0000313" key="16">
    <source>
        <dbReference type="Proteomes" id="UP001168877"/>
    </source>
</evidence>
<reference evidence="15" key="1">
    <citation type="journal article" date="2022" name="Plant J.">
        <title>Strategies of tolerance reflected in two North American maple genomes.</title>
        <authorList>
            <person name="McEvoy S.L."/>
            <person name="Sezen U.U."/>
            <person name="Trouern-Trend A."/>
            <person name="McMahon S.M."/>
            <person name="Schaberg P.G."/>
            <person name="Yang J."/>
            <person name="Wegrzyn J.L."/>
            <person name="Swenson N.G."/>
        </authorList>
    </citation>
    <scope>NUCLEOTIDE SEQUENCE</scope>
    <source>
        <strain evidence="15">NS2018</strain>
    </source>
</reference>
<evidence type="ECO:0000313" key="15">
    <source>
        <dbReference type="EMBL" id="KAK0580674.1"/>
    </source>
</evidence>
<dbReference type="EMBL" id="JAUESC010000384">
    <property type="protein sequence ID" value="KAK0580674.1"/>
    <property type="molecule type" value="Genomic_DNA"/>
</dbReference>
<proteinExistence type="inferred from homology"/>
<evidence type="ECO:0000256" key="1">
    <source>
        <dbReference type="ARBA" id="ARBA00004123"/>
    </source>
</evidence>
<feature type="domain" description="GATA-type" evidence="14">
    <location>
        <begin position="253"/>
        <end position="285"/>
    </location>
</feature>
<dbReference type="InterPro" id="IPR016679">
    <property type="entry name" value="TF_GATA_pln"/>
</dbReference>
<protein>
    <recommendedName>
        <fullName evidence="11">GATA transcription factor</fullName>
    </recommendedName>
</protein>
<reference evidence="15" key="2">
    <citation type="submission" date="2023-06" db="EMBL/GenBank/DDBJ databases">
        <authorList>
            <person name="Swenson N.G."/>
            <person name="Wegrzyn J.L."/>
            <person name="Mcevoy S.L."/>
        </authorList>
    </citation>
    <scope>NUCLEOTIDE SEQUENCE</scope>
    <source>
        <strain evidence="15">NS2018</strain>
        <tissue evidence="15">Leaf</tissue>
    </source>
</reference>
<dbReference type="InterPro" id="IPR000679">
    <property type="entry name" value="Znf_GATA"/>
</dbReference>
<dbReference type="SMART" id="SM00401">
    <property type="entry name" value="ZnF_GATA"/>
    <property type="match status" value="1"/>
</dbReference>
<dbReference type="InterPro" id="IPR013088">
    <property type="entry name" value="Znf_NHR/GATA"/>
</dbReference>